<dbReference type="KEGG" id="nsm:JO391_13550"/>
<gene>
    <name evidence="4" type="ORF">JO391_13550</name>
</gene>
<comment type="similarity">
    <text evidence="2">Belongs to the bacterial solute-binding protein 1 family.</text>
</comment>
<dbReference type="Gene3D" id="3.40.190.10">
    <property type="entry name" value="Periplasmic binding protein-like II"/>
    <property type="match status" value="2"/>
</dbReference>
<dbReference type="InterPro" id="IPR006059">
    <property type="entry name" value="SBP"/>
</dbReference>
<keyword evidence="3" id="KW-0732">Signal</keyword>
<evidence type="ECO:0000256" key="2">
    <source>
        <dbReference type="ARBA" id="ARBA00008520"/>
    </source>
</evidence>
<keyword evidence="5" id="KW-1185">Reference proteome</keyword>
<accession>A0A8G1ECX2</accession>
<dbReference type="RefSeq" id="WP_220661009.1">
    <property type="nucleotide sequence ID" value="NZ_CP069370.1"/>
</dbReference>
<dbReference type="PANTHER" id="PTHR43649">
    <property type="entry name" value="ARABINOSE-BINDING PROTEIN-RELATED"/>
    <property type="match status" value="1"/>
</dbReference>
<organism evidence="4 5">
    <name type="scientific">Neotabrizicola shimadae</name>
    <dbReference type="NCBI Taxonomy" id="2807096"/>
    <lineage>
        <taxon>Bacteria</taxon>
        <taxon>Pseudomonadati</taxon>
        <taxon>Pseudomonadota</taxon>
        <taxon>Alphaproteobacteria</taxon>
        <taxon>Rhodobacterales</taxon>
        <taxon>Paracoccaceae</taxon>
        <taxon>Neotabrizicola</taxon>
    </lineage>
</organism>
<feature type="signal peptide" evidence="3">
    <location>
        <begin position="1"/>
        <end position="20"/>
    </location>
</feature>
<comment type="subcellular location">
    <subcellularLocation>
        <location evidence="1">Periplasm</location>
    </subcellularLocation>
</comment>
<dbReference type="Pfam" id="PF01547">
    <property type="entry name" value="SBP_bac_1"/>
    <property type="match status" value="1"/>
</dbReference>
<proteinExistence type="inferred from homology"/>
<evidence type="ECO:0000256" key="1">
    <source>
        <dbReference type="ARBA" id="ARBA00004418"/>
    </source>
</evidence>
<dbReference type="EMBL" id="CP069370">
    <property type="protein sequence ID" value="QYZ68789.1"/>
    <property type="molecule type" value="Genomic_DNA"/>
</dbReference>
<dbReference type="AlphaFoldDB" id="A0A8G1ECX2"/>
<dbReference type="SUPFAM" id="SSF53850">
    <property type="entry name" value="Periplasmic binding protein-like II"/>
    <property type="match status" value="1"/>
</dbReference>
<protein>
    <submittedName>
        <fullName evidence="4">Extracellular solute-binding protein</fullName>
    </submittedName>
</protein>
<reference evidence="4" key="1">
    <citation type="submission" date="2021-02" db="EMBL/GenBank/DDBJ databases">
        <title>Rhodobacter shimadae sp. nov., an aerobic anoxygenic phototrophic bacterium isolated from a hot spring.</title>
        <authorList>
            <person name="Muramatsu S."/>
            <person name="Haruta S."/>
            <person name="Hirose S."/>
            <person name="Hanada S."/>
        </authorList>
    </citation>
    <scope>NUCLEOTIDE SEQUENCE</scope>
    <source>
        <strain evidence="4">N10</strain>
    </source>
</reference>
<evidence type="ECO:0000256" key="3">
    <source>
        <dbReference type="SAM" id="SignalP"/>
    </source>
</evidence>
<dbReference type="Proteomes" id="UP000826300">
    <property type="component" value="Chromosome"/>
</dbReference>
<name>A0A8G1ECX2_9RHOB</name>
<sequence length="415" mass="43269">MKLKMLLAATAMVLANAAAAQELTVWDWKSGDPAAATYIEAAKKEFEAAHPGVTVNFVMQPHDQYYTLLGTALSAGSGPDVFLVHGGAQAKSRADALADLTAQSAGLAGLADFTADSGAVVALPITIQGFTVYYNKARYTEAGLDPANPPKTWDELKAACEAIKAKGAVPCFAMGNKEGFGAEFFLSSLAASMLTPEEQAAFAKGELKWSSPKMKAILQAWVDTQAWGWYEEGANSMPKFMDEYEMFMRGDAANTIGLLSDVAHWKQFDDMLGAENVGAFRHPAPEAVVSGTDGGPMMPLAGGIGYGVNKAGANAALATELVQVLAAPGPIAVFAADAGILPANPAVDTSGLNSPTLATILPWTASAAAPMAHANSSPEELEELHRQSQLLLNGEVTVDDAAARLDEVQAKAHGG</sequence>
<evidence type="ECO:0000313" key="5">
    <source>
        <dbReference type="Proteomes" id="UP000826300"/>
    </source>
</evidence>
<dbReference type="InterPro" id="IPR050490">
    <property type="entry name" value="Bact_solute-bd_prot1"/>
</dbReference>
<feature type="chain" id="PRO_5034365058" evidence="3">
    <location>
        <begin position="21"/>
        <end position="415"/>
    </location>
</feature>
<evidence type="ECO:0000313" key="4">
    <source>
        <dbReference type="EMBL" id="QYZ68789.1"/>
    </source>
</evidence>
<dbReference type="PANTHER" id="PTHR43649:SF12">
    <property type="entry name" value="DIACETYLCHITOBIOSE BINDING PROTEIN DASA"/>
    <property type="match status" value="1"/>
</dbReference>
<dbReference type="GO" id="GO:0042597">
    <property type="term" value="C:periplasmic space"/>
    <property type="evidence" value="ECO:0007669"/>
    <property type="project" value="UniProtKB-SubCell"/>
</dbReference>